<feature type="transmembrane region" description="Helical" evidence="1">
    <location>
        <begin position="12"/>
        <end position="34"/>
    </location>
</feature>
<evidence type="ECO:0000313" key="2">
    <source>
        <dbReference type="EMBL" id="MBB6003853.1"/>
    </source>
</evidence>
<dbReference type="AlphaFoldDB" id="A0A841ES49"/>
<sequence length="48" mass="5798">MDENKVTPKMEYWGWVLSLIATVITIVWIAYNATKEYKRRHKIKLQKC</sequence>
<evidence type="ECO:0000256" key="1">
    <source>
        <dbReference type="SAM" id="Phobius"/>
    </source>
</evidence>
<accession>A0A841ES49</accession>
<organism evidence="2 3">
    <name type="scientific">Arcicella rosea</name>
    <dbReference type="NCBI Taxonomy" id="502909"/>
    <lineage>
        <taxon>Bacteria</taxon>
        <taxon>Pseudomonadati</taxon>
        <taxon>Bacteroidota</taxon>
        <taxon>Cytophagia</taxon>
        <taxon>Cytophagales</taxon>
        <taxon>Flectobacillaceae</taxon>
        <taxon>Arcicella</taxon>
    </lineage>
</organism>
<protein>
    <submittedName>
        <fullName evidence="2">Uncharacterized protein</fullName>
    </submittedName>
</protein>
<dbReference type="EMBL" id="JACHKT010000017">
    <property type="protein sequence ID" value="MBB6003853.1"/>
    <property type="molecule type" value="Genomic_DNA"/>
</dbReference>
<keyword evidence="1" id="KW-1133">Transmembrane helix</keyword>
<reference evidence="2 3" key="1">
    <citation type="submission" date="2020-08" db="EMBL/GenBank/DDBJ databases">
        <title>Functional genomics of gut bacteria from endangered species of beetles.</title>
        <authorList>
            <person name="Carlos-Shanley C."/>
        </authorList>
    </citation>
    <scope>NUCLEOTIDE SEQUENCE [LARGE SCALE GENOMIC DNA]</scope>
    <source>
        <strain evidence="2 3">S00070</strain>
    </source>
</reference>
<keyword evidence="1" id="KW-0472">Membrane</keyword>
<comment type="caution">
    <text evidence="2">The sequence shown here is derived from an EMBL/GenBank/DDBJ whole genome shotgun (WGS) entry which is preliminary data.</text>
</comment>
<dbReference type="Proteomes" id="UP000524404">
    <property type="component" value="Unassembled WGS sequence"/>
</dbReference>
<name>A0A841ES49_9BACT</name>
<gene>
    <name evidence="2" type="ORF">HNP25_002512</name>
</gene>
<keyword evidence="3" id="KW-1185">Reference proteome</keyword>
<evidence type="ECO:0000313" key="3">
    <source>
        <dbReference type="Proteomes" id="UP000524404"/>
    </source>
</evidence>
<keyword evidence="1" id="KW-0812">Transmembrane</keyword>
<proteinExistence type="predicted"/>